<evidence type="ECO:0000256" key="1">
    <source>
        <dbReference type="SAM" id="MobiDB-lite"/>
    </source>
</evidence>
<evidence type="ECO:0000313" key="3">
    <source>
        <dbReference type="EMBL" id="KAK7349211.1"/>
    </source>
</evidence>
<comment type="caution">
    <text evidence="3">The sequence shown here is derived from an EMBL/GenBank/DDBJ whole genome shotgun (WGS) entry which is preliminary data.</text>
</comment>
<feature type="compositionally biased region" description="Basic and acidic residues" evidence="1">
    <location>
        <begin position="72"/>
        <end position="88"/>
    </location>
</feature>
<keyword evidence="2" id="KW-1133">Transmembrane helix</keyword>
<gene>
    <name evidence="3" type="ORF">VNO77_06391</name>
</gene>
<accession>A0AAN9M845</accession>
<feature type="region of interest" description="Disordered" evidence="1">
    <location>
        <begin position="68"/>
        <end position="88"/>
    </location>
</feature>
<evidence type="ECO:0000256" key="2">
    <source>
        <dbReference type="SAM" id="Phobius"/>
    </source>
</evidence>
<dbReference type="Proteomes" id="UP001367508">
    <property type="component" value="Unassembled WGS sequence"/>
</dbReference>
<feature type="transmembrane region" description="Helical" evidence="2">
    <location>
        <begin position="12"/>
        <end position="33"/>
    </location>
</feature>
<proteinExistence type="predicted"/>
<dbReference type="AlphaFoldDB" id="A0AAN9M845"/>
<protein>
    <submittedName>
        <fullName evidence="3">Uncharacterized protein</fullName>
    </submittedName>
</protein>
<keyword evidence="2" id="KW-0812">Transmembrane</keyword>
<keyword evidence="2" id="KW-0472">Membrane</keyword>
<name>A0AAN9M845_CANGL</name>
<evidence type="ECO:0000313" key="4">
    <source>
        <dbReference type="Proteomes" id="UP001367508"/>
    </source>
</evidence>
<sequence length="88" mass="10488">MVSLVCYLEEKLGVSFLWSILATILFIINKHLFFYINFKKGKVCCHPCLLFIFPSSVVFAEIKNSFSTNQATRERHRETEREERRREK</sequence>
<organism evidence="3 4">
    <name type="scientific">Canavalia gladiata</name>
    <name type="common">Sword bean</name>
    <name type="synonym">Dolichos gladiatus</name>
    <dbReference type="NCBI Taxonomy" id="3824"/>
    <lineage>
        <taxon>Eukaryota</taxon>
        <taxon>Viridiplantae</taxon>
        <taxon>Streptophyta</taxon>
        <taxon>Embryophyta</taxon>
        <taxon>Tracheophyta</taxon>
        <taxon>Spermatophyta</taxon>
        <taxon>Magnoliopsida</taxon>
        <taxon>eudicotyledons</taxon>
        <taxon>Gunneridae</taxon>
        <taxon>Pentapetalae</taxon>
        <taxon>rosids</taxon>
        <taxon>fabids</taxon>
        <taxon>Fabales</taxon>
        <taxon>Fabaceae</taxon>
        <taxon>Papilionoideae</taxon>
        <taxon>50 kb inversion clade</taxon>
        <taxon>NPAAA clade</taxon>
        <taxon>indigoferoid/millettioid clade</taxon>
        <taxon>Phaseoleae</taxon>
        <taxon>Canavalia</taxon>
    </lineage>
</organism>
<keyword evidence="4" id="KW-1185">Reference proteome</keyword>
<dbReference type="EMBL" id="JAYMYQ010000002">
    <property type="protein sequence ID" value="KAK7349211.1"/>
    <property type="molecule type" value="Genomic_DNA"/>
</dbReference>
<reference evidence="3 4" key="1">
    <citation type="submission" date="2024-01" db="EMBL/GenBank/DDBJ databases">
        <title>The genomes of 5 underutilized Papilionoideae crops provide insights into root nodulation and disease resistanc.</title>
        <authorList>
            <person name="Jiang F."/>
        </authorList>
    </citation>
    <scope>NUCLEOTIDE SEQUENCE [LARGE SCALE GENOMIC DNA]</scope>
    <source>
        <strain evidence="3">LVBAO_FW01</strain>
        <tissue evidence="3">Leaves</tissue>
    </source>
</reference>